<feature type="transmembrane region" description="Helical" evidence="9">
    <location>
        <begin position="90"/>
        <end position="107"/>
    </location>
</feature>
<dbReference type="InterPro" id="IPR038430">
    <property type="entry name" value="NDAH_ubi_oxred_su3_sf"/>
</dbReference>
<dbReference type="GO" id="GO:0030964">
    <property type="term" value="C:NADH dehydrogenase complex"/>
    <property type="evidence" value="ECO:0007669"/>
    <property type="project" value="TreeGrafter"/>
</dbReference>
<dbReference type="GeneID" id="12354353"/>
<comment type="similarity">
    <text evidence="2 9">Belongs to the complex I subunit 3 family.</text>
</comment>
<evidence type="ECO:0000256" key="6">
    <source>
        <dbReference type="ARBA" id="ARBA00022989"/>
    </source>
</evidence>
<keyword evidence="9 10" id="KW-0496">Mitochondrion</keyword>
<evidence type="ECO:0000256" key="9">
    <source>
        <dbReference type="RuleBase" id="RU003640"/>
    </source>
</evidence>
<evidence type="ECO:0000256" key="2">
    <source>
        <dbReference type="ARBA" id="ARBA00008472"/>
    </source>
</evidence>
<evidence type="ECO:0000256" key="1">
    <source>
        <dbReference type="ARBA" id="ARBA00004370"/>
    </source>
</evidence>
<evidence type="ECO:0000256" key="8">
    <source>
        <dbReference type="ARBA" id="ARBA00049551"/>
    </source>
</evidence>
<keyword evidence="9" id="KW-0249">Electron transport</keyword>
<keyword evidence="9" id="KW-0830">Ubiquinone</keyword>
<dbReference type="PANTHER" id="PTHR11058:SF9">
    <property type="entry name" value="NADH-UBIQUINONE OXIDOREDUCTASE CHAIN 3"/>
    <property type="match status" value="1"/>
</dbReference>
<evidence type="ECO:0000256" key="3">
    <source>
        <dbReference type="ARBA" id="ARBA00021007"/>
    </source>
</evidence>
<dbReference type="Gene3D" id="1.20.58.1610">
    <property type="entry name" value="NADH:ubiquinone/plastoquinone oxidoreductase, chain 3"/>
    <property type="match status" value="1"/>
</dbReference>
<comment type="function">
    <text evidence="9">Core subunit of the mitochondrial membrane respiratory chain NADH dehydrogenase (Complex I) which catalyzes electron transfer from NADH through the respiratory chain, using ubiquinone as an electron acceptor. Essential for the catalytic activity of complex I.</text>
</comment>
<protein>
    <recommendedName>
        <fullName evidence="3 9">NADH-ubiquinone oxidoreductase chain 3</fullName>
        <ecNumber evidence="9">7.1.1.2</ecNumber>
    </recommendedName>
</protein>
<keyword evidence="4 9" id="KW-0813">Transport</keyword>
<keyword evidence="9" id="KW-0679">Respiratory chain</keyword>
<geneLocation type="mitochondrion" evidence="10"/>
<keyword evidence="5 9" id="KW-0812">Transmembrane</keyword>
<dbReference type="EMBL" id="JQ040543">
    <property type="protein sequence ID" value="AEX37720.1"/>
    <property type="molecule type" value="Genomic_DNA"/>
</dbReference>
<sequence>MIMIMAFLLIIMTLFILLFMIGFITNKKAKNTMSKPTPFECGMELINPVYMYFSIQFYVICIVFIVFDLEILFLIPYSSMYFMSFNLNTFFMYFFTILSLSFIYEWVMKSINWV</sequence>
<evidence type="ECO:0000256" key="4">
    <source>
        <dbReference type="ARBA" id="ARBA00022448"/>
    </source>
</evidence>
<reference evidence="10" key="1">
    <citation type="journal article" date="2012" name="BMC Evol. Biol.">
        <title>Pseudoscorpion mitochondria show rearranged genes and genome-wide reductions of RNA gene sizes and inferred structures, yet typical nucleotide composition bias.</title>
        <authorList>
            <person name="Ovchinnikov S."/>
            <person name="Masta S.E."/>
        </authorList>
    </citation>
    <scope>NUCLEOTIDE SEQUENCE</scope>
</reference>
<dbReference type="EC" id="7.1.1.2" evidence="9"/>
<organism evidence="10">
    <name type="scientific">Paratemnoides elongatus</name>
    <dbReference type="NCBI Taxonomy" id="51805"/>
    <lineage>
        <taxon>Eukaryota</taxon>
        <taxon>Metazoa</taxon>
        <taxon>Ecdysozoa</taxon>
        <taxon>Arthropoda</taxon>
        <taxon>Chelicerata</taxon>
        <taxon>Arachnida</taxon>
        <taxon>Pseudoscorpiones</taxon>
        <taxon>Cheliferoidea</taxon>
        <taxon>Atemnidae</taxon>
        <taxon>Paratemnoides</taxon>
    </lineage>
</organism>
<dbReference type="PANTHER" id="PTHR11058">
    <property type="entry name" value="NADH-UBIQUINONE OXIDOREDUCTASE CHAIN 3"/>
    <property type="match status" value="1"/>
</dbReference>
<evidence type="ECO:0000313" key="10">
    <source>
        <dbReference type="EMBL" id="AEX37720.1"/>
    </source>
</evidence>
<feature type="transmembrane region" description="Helical" evidence="9">
    <location>
        <begin position="6"/>
        <end position="25"/>
    </location>
</feature>
<keyword evidence="6 9" id="KW-1133">Transmembrane helix</keyword>
<evidence type="ECO:0000256" key="7">
    <source>
        <dbReference type="ARBA" id="ARBA00023136"/>
    </source>
</evidence>
<dbReference type="InterPro" id="IPR000440">
    <property type="entry name" value="NADH_UbQ/plastoQ_OxRdtase_su3"/>
</dbReference>
<dbReference type="GO" id="GO:0031966">
    <property type="term" value="C:mitochondrial membrane"/>
    <property type="evidence" value="ECO:0007669"/>
    <property type="project" value="UniProtKB-SubCell"/>
</dbReference>
<evidence type="ECO:0000256" key="5">
    <source>
        <dbReference type="ARBA" id="ARBA00022692"/>
    </source>
</evidence>
<keyword evidence="9" id="KW-0520">NAD</keyword>
<dbReference type="Pfam" id="PF00507">
    <property type="entry name" value="Oxidored_q4"/>
    <property type="match status" value="1"/>
</dbReference>
<dbReference type="AlphaFoldDB" id="H9MFH5"/>
<comment type="catalytic activity">
    <reaction evidence="8 9">
        <text>a ubiquinone + NADH + 5 H(+)(in) = a ubiquinol + NAD(+) + 4 H(+)(out)</text>
        <dbReference type="Rhea" id="RHEA:29091"/>
        <dbReference type="Rhea" id="RHEA-COMP:9565"/>
        <dbReference type="Rhea" id="RHEA-COMP:9566"/>
        <dbReference type="ChEBI" id="CHEBI:15378"/>
        <dbReference type="ChEBI" id="CHEBI:16389"/>
        <dbReference type="ChEBI" id="CHEBI:17976"/>
        <dbReference type="ChEBI" id="CHEBI:57540"/>
        <dbReference type="ChEBI" id="CHEBI:57945"/>
        <dbReference type="EC" id="7.1.1.2"/>
    </reaction>
</comment>
<dbReference type="CTD" id="4537"/>
<proteinExistence type="inferred from homology"/>
<dbReference type="RefSeq" id="YP_006234162.1">
    <property type="nucleotide sequence ID" value="NC_017752.1"/>
</dbReference>
<accession>H9MFH5</accession>
<name>H9MFH5_9ARAC</name>
<dbReference type="GO" id="GO:0008137">
    <property type="term" value="F:NADH dehydrogenase (ubiquinone) activity"/>
    <property type="evidence" value="ECO:0007669"/>
    <property type="project" value="UniProtKB-UniRule"/>
</dbReference>
<keyword evidence="7 9" id="KW-0472">Membrane</keyword>
<keyword evidence="9" id="KW-1278">Translocase</keyword>
<gene>
    <name evidence="10" type="primary">ND3</name>
</gene>
<comment type="subcellular location">
    <subcellularLocation>
        <location evidence="1">Membrane</location>
    </subcellularLocation>
    <subcellularLocation>
        <location evidence="9">Mitochondrion membrane</location>
        <topology evidence="9">Multi-pass membrane protein</topology>
    </subcellularLocation>
</comment>